<evidence type="ECO:0000256" key="8">
    <source>
        <dbReference type="ARBA" id="ARBA00023163"/>
    </source>
</evidence>
<evidence type="ECO:0000313" key="12">
    <source>
        <dbReference type="EMBL" id="QTH64941.1"/>
    </source>
</evidence>
<evidence type="ECO:0000256" key="4">
    <source>
        <dbReference type="ARBA" id="ARBA00022840"/>
    </source>
</evidence>
<feature type="domain" description="Helicase C-terminal" evidence="11">
    <location>
        <begin position="479"/>
        <end position="643"/>
    </location>
</feature>
<keyword evidence="1 9" id="KW-0547">Nucleotide-binding</keyword>
<dbReference type="Gene3D" id="3.30.360.80">
    <property type="match status" value="1"/>
</dbReference>
<dbReference type="EC" id="3.6.4.-" evidence="9"/>
<keyword evidence="4 9" id="KW-0067">ATP-binding</keyword>
<dbReference type="SUPFAM" id="SSF52540">
    <property type="entry name" value="P-loop containing nucleoside triphosphate hydrolases"/>
    <property type="match status" value="2"/>
</dbReference>
<evidence type="ECO:0000256" key="5">
    <source>
        <dbReference type="ARBA" id="ARBA00023015"/>
    </source>
</evidence>
<dbReference type="Pfam" id="PF12137">
    <property type="entry name" value="RapA_C"/>
    <property type="match status" value="1"/>
</dbReference>
<dbReference type="AlphaFoldDB" id="A0A975DD73"/>
<dbReference type="HAMAP" id="MF_01821">
    <property type="entry name" value="Helicase_RapA"/>
    <property type="match status" value="1"/>
</dbReference>
<dbReference type="SMART" id="SM00490">
    <property type="entry name" value="HELICc"/>
    <property type="match status" value="1"/>
</dbReference>
<dbReference type="PANTHER" id="PTHR45766">
    <property type="entry name" value="DNA ANNEALING HELICASE AND ENDONUCLEASE ZRANB3 FAMILY MEMBER"/>
    <property type="match status" value="1"/>
</dbReference>
<protein>
    <recommendedName>
        <fullName evidence="9">RNA polymerase-associated protein RapA</fullName>
        <ecNumber evidence="9">3.6.4.-</ecNumber>
    </recommendedName>
    <alternativeName>
        <fullName evidence="9">ATP-dependent helicase HepA</fullName>
    </alternativeName>
</protein>
<keyword evidence="6 9" id="KW-0238">DNA-binding</keyword>
<dbReference type="KEGG" id="psym:J1N51_05690"/>
<evidence type="ECO:0000313" key="13">
    <source>
        <dbReference type="Proteomes" id="UP000682739"/>
    </source>
</evidence>
<dbReference type="InterPro" id="IPR001650">
    <property type="entry name" value="Helicase_C-like"/>
</dbReference>
<dbReference type="CDD" id="cd18011">
    <property type="entry name" value="DEXDc_RapA"/>
    <property type="match status" value="1"/>
</dbReference>
<dbReference type="InterPro" id="IPR014001">
    <property type="entry name" value="Helicase_ATP-bd"/>
</dbReference>
<dbReference type="EMBL" id="CP072110">
    <property type="protein sequence ID" value="QTH64941.1"/>
    <property type="molecule type" value="Genomic_DNA"/>
</dbReference>
<dbReference type="PROSITE" id="PS51194">
    <property type="entry name" value="HELICASE_CTER"/>
    <property type="match status" value="1"/>
</dbReference>
<evidence type="ECO:0000256" key="1">
    <source>
        <dbReference type="ARBA" id="ARBA00022741"/>
    </source>
</evidence>
<gene>
    <name evidence="9 12" type="primary">rapA</name>
    <name evidence="12" type="ORF">J1N51_05690</name>
</gene>
<dbReference type="Gene3D" id="6.10.140.2230">
    <property type="match status" value="1"/>
</dbReference>
<dbReference type="PROSITE" id="PS51192">
    <property type="entry name" value="HELICASE_ATP_BIND_1"/>
    <property type="match status" value="1"/>
</dbReference>
<dbReference type="Gene3D" id="3.40.50.10810">
    <property type="entry name" value="Tandem AAA-ATPase domain"/>
    <property type="match status" value="1"/>
</dbReference>
<dbReference type="InterPro" id="IPR040766">
    <property type="entry name" value="Tudor_2_RapA"/>
</dbReference>
<accession>A0A975DD73</accession>
<name>A0A975DD73_9GAMM</name>
<dbReference type="InterPro" id="IPR040765">
    <property type="entry name" value="Tudor_1_RapA"/>
</dbReference>
<dbReference type="Gene3D" id="2.30.30.930">
    <property type="match status" value="1"/>
</dbReference>
<dbReference type="Pfam" id="PF00176">
    <property type="entry name" value="SNF2-rel_dom"/>
    <property type="match status" value="1"/>
</dbReference>
<dbReference type="Pfam" id="PF00271">
    <property type="entry name" value="Helicase_C"/>
    <property type="match status" value="1"/>
</dbReference>
<keyword evidence="5 9" id="KW-0805">Transcription regulation</keyword>
<evidence type="ECO:0000256" key="3">
    <source>
        <dbReference type="ARBA" id="ARBA00022806"/>
    </source>
</evidence>
<feature type="binding site" evidence="9">
    <location>
        <begin position="176"/>
        <end position="183"/>
    </location>
    <ligand>
        <name>ATP</name>
        <dbReference type="ChEBI" id="CHEBI:30616"/>
    </ligand>
</feature>
<dbReference type="Gene3D" id="6.10.140.1500">
    <property type="match status" value="1"/>
</dbReference>
<dbReference type="Pfam" id="PF18337">
    <property type="entry name" value="Tudor_RapA"/>
    <property type="match status" value="1"/>
</dbReference>
<proteinExistence type="inferred from homology"/>
<evidence type="ECO:0000259" key="11">
    <source>
        <dbReference type="PROSITE" id="PS51194"/>
    </source>
</evidence>
<dbReference type="GO" id="GO:0003677">
    <property type="term" value="F:DNA binding"/>
    <property type="evidence" value="ECO:0007669"/>
    <property type="project" value="UniProtKB-KW"/>
</dbReference>
<dbReference type="SMART" id="SM00487">
    <property type="entry name" value="DEXDc"/>
    <property type="match status" value="1"/>
</dbReference>
<evidence type="ECO:0000256" key="2">
    <source>
        <dbReference type="ARBA" id="ARBA00022801"/>
    </source>
</evidence>
<dbReference type="InterPro" id="IPR038718">
    <property type="entry name" value="SNF2-like_sf"/>
</dbReference>
<evidence type="ECO:0000256" key="7">
    <source>
        <dbReference type="ARBA" id="ARBA00023159"/>
    </source>
</evidence>
<dbReference type="InterPro" id="IPR000330">
    <property type="entry name" value="SNF2_N"/>
</dbReference>
<dbReference type="InterPro" id="IPR022737">
    <property type="entry name" value="RapA_C"/>
</dbReference>
<keyword evidence="13" id="KW-1185">Reference proteome</keyword>
<dbReference type="NCBIfam" id="NF003426">
    <property type="entry name" value="PRK04914.1"/>
    <property type="match status" value="1"/>
</dbReference>
<feature type="short sequence motif" description="DEAH box" evidence="9">
    <location>
        <begin position="281"/>
        <end position="284"/>
    </location>
</feature>
<dbReference type="InterPro" id="IPR057342">
    <property type="entry name" value="DEXDc_RapA"/>
</dbReference>
<dbReference type="CDD" id="cd18793">
    <property type="entry name" value="SF2_C_SNF"/>
    <property type="match status" value="1"/>
</dbReference>
<reference evidence="12" key="1">
    <citation type="submission" date="2021-03" db="EMBL/GenBank/DDBJ databases">
        <title>Description of Psychrosphaera ytuae sp. nov. isolated from deep sea sediment of South China Sea.</title>
        <authorList>
            <person name="Zhang J."/>
            <person name="Xu X.-D."/>
        </authorList>
    </citation>
    <scope>NUCLEOTIDE SEQUENCE</scope>
    <source>
        <strain evidence="12">MTZ26</strain>
    </source>
</reference>
<dbReference type="InterPro" id="IPR023949">
    <property type="entry name" value="Helicase_RapA"/>
</dbReference>
<dbReference type="PANTHER" id="PTHR45766:SF6">
    <property type="entry name" value="SWI_SNF-RELATED MATRIX-ASSOCIATED ACTIN-DEPENDENT REGULATOR OF CHROMATIN SUBFAMILY A-LIKE PROTEIN 1"/>
    <property type="match status" value="1"/>
</dbReference>
<dbReference type="Gene3D" id="2.30.30.140">
    <property type="match status" value="1"/>
</dbReference>
<comment type="similarity">
    <text evidence="9">Belongs to the SNF2/RAD54 helicase family. RapA subfamily.</text>
</comment>
<dbReference type="GO" id="GO:0004386">
    <property type="term" value="F:helicase activity"/>
    <property type="evidence" value="ECO:0007669"/>
    <property type="project" value="UniProtKB-UniRule"/>
</dbReference>
<sequence length="957" mass="108080">MSFSIGQRWVSQAELDLGLGTVIGADNRFVQVLFPGAEETRQYAMDQAPLMRVEFAPGDKIQSLEEYEFIVDDVEVVSDTFVYHGRRVDNDEPVSVKEIMLDHHVRLNNPEARLFTGAYDRKHWFSLRLEAHQKKAELQTFSLHGLLGARASLIPHQLYIADTVGKRYAPRVLLSDEVGLGKTIEAGLIIHQQLISGRSSRVLVVLPASLQHQWLVEMLRRFNLKFAIFDDQRCEAEAESDPTKNVFENEQLIFVNQEWLGKAGKWQTMLTQTQWDLVVVDEAHHVTPPEQGAATDGNLLFEQVQALGKATKGLILLTATPDQLGHYGHFARLNLLDPNRFHDYDAYKAEELAYQDIADIANALLNSESLTAQQIESLSVMLSDEESLTEINQYQIEDDKTELAESLIARLLDRHGTGRIMFRNSRHGIKGFPERKVFAHPQARPEDFAPNVDVLGIQPELQHKPQTSDHKPWWQVDPRVAWLCDFLKGHKEEKVLVICANAHTAMQLDDALFEQEGLRSTVFHEGMTIVERDKAAAYFADEENSAQALICSEIGSEGRNFQFAHHLVLFDLPANPDLLEQRIGRLDRIGQTETVQIHVPYLEDSAQQVLFELYHNSFNAFEKTSTTARVVFEQFAEQISHVLAEPTADIELAQLIEDCKDKNDALKAEVEKGRDRLLEINSSGGDKAKEICDKIEEIDDSTELMAFMTQVWDHFGVNNEEKSSYSYILKPGDHMMTEHFPSLLSDGMTVCFDRDTALAQEDQHFLSWEHPMTTGVLDMLTASDLGNTSVCLLKNKKLPAGTYFLEVNFLVTTNAPRHLQLHRYLPNTPIRMMLDKNGNDLASKVKQGSLDGSLKNVKKTMATQLIRALKDEVSALISSANDNVGEQADAIIAQAKQTLLADRQQELSRMQALQEVNPSIRDEEIEFLKTQIDQCVAEMDSAQVQLDALRLIVVDHS</sequence>
<evidence type="ECO:0000259" key="10">
    <source>
        <dbReference type="PROSITE" id="PS51192"/>
    </source>
</evidence>
<keyword evidence="8 9" id="KW-0804">Transcription</keyword>
<comment type="subunit">
    <text evidence="9">Interacts with the RNAP. Has a higher affinity for the core RNAP than for the holoenzyme. Its ATPase activity is stimulated by binding to RNAP.</text>
</comment>
<dbReference type="Pfam" id="PF18339">
    <property type="entry name" value="Tudor_1_RapA"/>
    <property type="match status" value="1"/>
</dbReference>
<feature type="domain" description="Helicase ATP-binding" evidence="10">
    <location>
        <begin position="163"/>
        <end position="339"/>
    </location>
</feature>
<dbReference type="InterPro" id="IPR027417">
    <property type="entry name" value="P-loop_NTPase"/>
</dbReference>
<dbReference type="Proteomes" id="UP000682739">
    <property type="component" value="Chromosome"/>
</dbReference>
<evidence type="ECO:0000256" key="6">
    <source>
        <dbReference type="ARBA" id="ARBA00023125"/>
    </source>
</evidence>
<keyword evidence="3 9" id="KW-0347">Helicase</keyword>
<comment type="function">
    <text evidence="9">Transcription regulator that activates transcription by stimulating RNA polymerase (RNAP) recycling in case of stress conditions such as supercoiled DNA or high salt concentrations. Probably acts by releasing the RNAP, when it is trapped or immobilized on tightly supercoiled DNA. Does not activate transcription on linear DNA. Probably not involved in DNA repair.</text>
</comment>
<dbReference type="GO" id="GO:0016817">
    <property type="term" value="F:hydrolase activity, acting on acid anhydrides"/>
    <property type="evidence" value="ECO:0007669"/>
    <property type="project" value="InterPro"/>
</dbReference>
<evidence type="ECO:0000256" key="9">
    <source>
        <dbReference type="HAMAP-Rule" id="MF_01821"/>
    </source>
</evidence>
<dbReference type="GO" id="GO:0006355">
    <property type="term" value="P:regulation of DNA-templated transcription"/>
    <property type="evidence" value="ECO:0007669"/>
    <property type="project" value="UniProtKB-UniRule"/>
</dbReference>
<organism evidence="12 13">
    <name type="scientific">Psychrosphaera ytuae</name>
    <dbReference type="NCBI Taxonomy" id="2820710"/>
    <lineage>
        <taxon>Bacteria</taxon>
        <taxon>Pseudomonadati</taxon>
        <taxon>Pseudomonadota</taxon>
        <taxon>Gammaproteobacteria</taxon>
        <taxon>Alteromonadales</taxon>
        <taxon>Pseudoalteromonadaceae</taxon>
        <taxon>Psychrosphaera</taxon>
    </lineage>
</organism>
<dbReference type="GO" id="GO:0005524">
    <property type="term" value="F:ATP binding"/>
    <property type="evidence" value="ECO:0007669"/>
    <property type="project" value="UniProtKB-UniRule"/>
</dbReference>
<dbReference type="Gene3D" id="3.40.50.300">
    <property type="entry name" value="P-loop containing nucleotide triphosphate hydrolases"/>
    <property type="match status" value="1"/>
</dbReference>
<keyword evidence="7 9" id="KW-0010">Activator</keyword>
<dbReference type="RefSeq" id="WP_208832976.1">
    <property type="nucleotide sequence ID" value="NZ_CP072110.1"/>
</dbReference>
<keyword evidence="2 9" id="KW-0378">Hydrolase</keyword>
<dbReference type="InterPro" id="IPR049730">
    <property type="entry name" value="SNF2/RAD54-like_C"/>
</dbReference>